<dbReference type="PANTHER" id="PTHR23150">
    <property type="entry name" value="SULFATASE MODIFYING FACTOR 1, 2"/>
    <property type="match status" value="1"/>
</dbReference>
<sequence length="300" mass="33344">MKGMTPDDDMIALPAAAFWMGDDRHYPEEAPVRRVEVGAFRIDPHPVTNRQFAHFVRETGHVSVAERPMDPARYPGIDSKRLKPGAMVFRPPRGPGAAHWSAWWAYVPGAFWLKPEGEGSVYRGRLDHPVVCVAYEDALAYAAWAGKALPSEAEWEYAARGGLERATYAWGEERRPGGRWMANSWTGAFPHRNDAAHGFERTSPVGAFPANGLGLYDMIGNVWEWTRDYYASGPAGCCGPTAEASYDPDLPGVRIPRRVVKGGSHLCHESYCDRYRPAARQPQMEDTATTHIGFRCVVRG</sequence>
<name>A0A975ISQ4_9CAUL</name>
<reference evidence="2" key="1">
    <citation type="submission" date="2021-04" db="EMBL/GenBank/DDBJ databases">
        <title>The complete genome sequence of Caulobacter sp. S6.</title>
        <authorList>
            <person name="Tang Y."/>
            <person name="Ouyang W."/>
            <person name="Liu Q."/>
            <person name="Huang B."/>
            <person name="Guo Z."/>
            <person name="Lei P."/>
        </authorList>
    </citation>
    <scope>NUCLEOTIDE SEQUENCE</scope>
    <source>
        <strain evidence="2">S6</strain>
    </source>
</reference>
<proteinExistence type="predicted"/>
<dbReference type="InterPro" id="IPR005532">
    <property type="entry name" value="SUMF_dom"/>
</dbReference>
<evidence type="ECO:0000313" key="2">
    <source>
        <dbReference type="EMBL" id="QUD85983.1"/>
    </source>
</evidence>
<protein>
    <submittedName>
        <fullName evidence="2">Formylglycine-generating enzyme family protein</fullName>
    </submittedName>
</protein>
<dbReference type="AlphaFoldDB" id="A0A975ISQ4"/>
<gene>
    <name evidence="2" type="ORF">KCG34_12780</name>
</gene>
<dbReference type="SUPFAM" id="SSF56436">
    <property type="entry name" value="C-type lectin-like"/>
    <property type="match status" value="1"/>
</dbReference>
<accession>A0A975ISQ4</accession>
<dbReference type="GO" id="GO:0120147">
    <property type="term" value="F:formylglycine-generating oxidase activity"/>
    <property type="evidence" value="ECO:0007669"/>
    <property type="project" value="TreeGrafter"/>
</dbReference>
<dbReference type="PANTHER" id="PTHR23150:SF19">
    <property type="entry name" value="FORMYLGLYCINE-GENERATING ENZYME"/>
    <property type="match status" value="1"/>
</dbReference>
<evidence type="ECO:0000313" key="3">
    <source>
        <dbReference type="Proteomes" id="UP000676409"/>
    </source>
</evidence>
<dbReference type="InterPro" id="IPR042095">
    <property type="entry name" value="SUMF_sf"/>
</dbReference>
<dbReference type="InterPro" id="IPR051043">
    <property type="entry name" value="Sulfatase_Mod_Factor_Kinase"/>
</dbReference>
<keyword evidence="3" id="KW-1185">Reference proteome</keyword>
<dbReference type="Gene3D" id="3.90.1580.10">
    <property type="entry name" value="paralog of FGE (formylglycine-generating enzyme)"/>
    <property type="match status" value="1"/>
</dbReference>
<dbReference type="KEGG" id="caul:KCG34_12780"/>
<evidence type="ECO:0000259" key="1">
    <source>
        <dbReference type="Pfam" id="PF03781"/>
    </source>
</evidence>
<dbReference type="Pfam" id="PF03781">
    <property type="entry name" value="FGE-sulfatase"/>
    <property type="match status" value="1"/>
</dbReference>
<dbReference type="Proteomes" id="UP000676409">
    <property type="component" value="Chromosome"/>
</dbReference>
<dbReference type="InterPro" id="IPR016187">
    <property type="entry name" value="CTDL_fold"/>
</dbReference>
<feature type="domain" description="Sulfatase-modifying factor enzyme-like" evidence="1">
    <location>
        <begin position="8"/>
        <end position="297"/>
    </location>
</feature>
<organism evidence="2 3">
    <name type="scientific">Phenylobacterium montanum</name>
    <dbReference type="NCBI Taxonomy" id="2823693"/>
    <lineage>
        <taxon>Bacteria</taxon>
        <taxon>Pseudomonadati</taxon>
        <taxon>Pseudomonadota</taxon>
        <taxon>Alphaproteobacteria</taxon>
        <taxon>Caulobacterales</taxon>
        <taxon>Caulobacteraceae</taxon>
        <taxon>Phenylobacterium</taxon>
    </lineage>
</organism>
<dbReference type="EMBL" id="CP073078">
    <property type="protein sequence ID" value="QUD85983.1"/>
    <property type="molecule type" value="Genomic_DNA"/>
</dbReference>